<comment type="caution">
    <text evidence="5">The sequence shown here is derived from an EMBL/GenBank/DDBJ whole genome shotgun (WGS) entry which is preliminary data.</text>
</comment>
<dbReference type="Gene3D" id="1.10.10.10">
    <property type="entry name" value="Winged helix-like DNA-binding domain superfamily/Winged helix DNA-binding domain"/>
    <property type="match status" value="1"/>
</dbReference>
<dbReference type="PROSITE" id="PS50995">
    <property type="entry name" value="HTH_MARR_2"/>
    <property type="match status" value="1"/>
</dbReference>
<dbReference type="PANTHER" id="PTHR42756:SF1">
    <property type="entry name" value="TRANSCRIPTIONAL REPRESSOR OF EMRAB OPERON"/>
    <property type="match status" value="1"/>
</dbReference>
<gene>
    <name evidence="5" type="ORF">AML91_28980</name>
</gene>
<proteinExistence type="predicted"/>
<keyword evidence="2" id="KW-0238">DNA-binding</keyword>
<dbReference type="InterPro" id="IPR036390">
    <property type="entry name" value="WH_DNA-bd_sf"/>
</dbReference>
<dbReference type="Pfam" id="PF01047">
    <property type="entry name" value="MarR"/>
    <property type="match status" value="1"/>
</dbReference>
<keyword evidence="3" id="KW-0804">Transcription</keyword>
<keyword evidence="1" id="KW-0805">Transcription regulation</keyword>
<accession>A0ABR5SKM8</accession>
<dbReference type="SUPFAM" id="SSF46785">
    <property type="entry name" value="Winged helix' DNA-binding domain"/>
    <property type="match status" value="1"/>
</dbReference>
<dbReference type="InterPro" id="IPR036388">
    <property type="entry name" value="WH-like_DNA-bd_sf"/>
</dbReference>
<evidence type="ECO:0000256" key="2">
    <source>
        <dbReference type="ARBA" id="ARBA00023125"/>
    </source>
</evidence>
<name>A0ABR5SKM8_9BACL</name>
<dbReference type="EMBL" id="LIPY01000124">
    <property type="protein sequence ID" value="KWX69812.1"/>
    <property type="molecule type" value="Genomic_DNA"/>
</dbReference>
<dbReference type="Proteomes" id="UP000070252">
    <property type="component" value="Unassembled WGS sequence"/>
</dbReference>
<dbReference type="PANTHER" id="PTHR42756">
    <property type="entry name" value="TRANSCRIPTIONAL REGULATOR, MARR"/>
    <property type="match status" value="1"/>
</dbReference>
<reference evidence="5 6" key="1">
    <citation type="submission" date="2015-08" db="EMBL/GenBank/DDBJ databases">
        <title>Genome of Paenibacillus jilunlii.</title>
        <authorList>
            <person name="Sant'Anna F.H."/>
            <person name="Ambrosini A."/>
            <person name="Souza R."/>
            <person name="Bach E."/>
            <person name="Fernandes G."/>
            <person name="Balsanelli E."/>
            <person name="Baura V.A."/>
            <person name="Pedrosa F.O."/>
            <person name="Souza E.M."/>
            <person name="Passaglia L."/>
        </authorList>
    </citation>
    <scope>NUCLEOTIDE SEQUENCE [LARGE SCALE GENOMIC DNA]</scope>
    <source>
        <strain evidence="5 6">DSM 23019</strain>
    </source>
</reference>
<evidence type="ECO:0000259" key="4">
    <source>
        <dbReference type="PROSITE" id="PS50995"/>
    </source>
</evidence>
<dbReference type="InterPro" id="IPR000835">
    <property type="entry name" value="HTH_MarR-typ"/>
</dbReference>
<evidence type="ECO:0000313" key="5">
    <source>
        <dbReference type="EMBL" id="KWX69812.1"/>
    </source>
</evidence>
<organism evidence="5 6">
    <name type="scientific">Paenibacillus jilunlii</name>
    <dbReference type="NCBI Taxonomy" id="682956"/>
    <lineage>
        <taxon>Bacteria</taxon>
        <taxon>Bacillati</taxon>
        <taxon>Bacillota</taxon>
        <taxon>Bacilli</taxon>
        <taxon>Bacillales</taxon>
        <taxon>Paenibacillaceae</taxon>
        <taxon>Paenibacillus</taxon>
    </lineage>
</organism>
<sequence>MSNTPFSDLIREIGLKKKKDADDRLAELGLNAQQGQMIGYIAEHEDKGLIQKDLAEHFNRKEASITSMLQGLEKKGYIKRVIPKENERQKKIYLLDKAAVLVEEFNEIFAEVEKSITDGLTAEEAETLMKLLLKVNANL</sequence>
<evidence type="ECO:0000256" key="1">
    <source>
        <dbReference type="ARBA" id="ARBA00023015"/>
    </source>
</evidence>
<feature type="domain" description="HTH marR-type" evidence="4">
    <location>
        <begin position="3"/>
        <end position="137"/>
    </location>
</feature>
<evidence type="ECO:0000313" key="6">
    <source>
        <dbReference type="Proteomes" id="UP000070252"/>
    </source>
</evidence>
<dbReference type="PRINTS" id="PR00598">
    <property type="entry name" value="HTHMARR"/>
</dbReference>
<keyword evidence="6" id="KW-1185">Reference proteome</keyword>
<protein>
    <submittedName>
        <fullName evidence="5">MarR family transcriptional regulator</fullName>
    </submittedName>
</protein>
<evidence type="ECO:0000256" key="3">
    <source>
        <dbReference type="ARBA" id="ARBA00023163"/>
    </source>
</evidence>
<dbReference type="SMART" id="SM00347">
    <property type="entry name" value="HTH_MARR"/>
    <property type="match status" value="1"/>
</dbReference>